<dbReference type="AlphaFoldDB" id="D8IDU3"/>
<evidence type="ECO:0000256" key="3">
    <source>
        <dbReference type="ARBA" id="ARBA00022777"/>
    </source>
</evidence>
<dbReference type="PRINTS" id="PR00473">
    <property type="entry name" value="GALCTOKINASE"/>
</dbReference>
<keyword evidence="3 7" id="KW-0418">Kinase</keyword>
<dbReference type="PIRSF" id="PIRSF000530">
    <property type="entry name" value="Galactokinase"/>
    <property type="match status" value="1"/>
</dbReference>
<evidence type="ECO:0000313" key="7">
    <source>
        <dbReference type="EMBL" id="ADK31316.1"/>
    </source>
</evidence>
<dbReference type="Gene3D" id="3.30.230.10">
    <property type="match status" value="1"/>
</dbReference>
<dbReference type="InterPro" id="IPR000705">
    <property type="entry name" value="Galactokinase"/>
</dbReference>
<dbReference type="PRINTS" id="PR00959">
    <property type="entry name" value="MEVGALKINASE"/>
</dbReference>
<gene>
    <name evidence="7" type="ordered locus">BP951000_1328</name>
</gene>
<proteinExistence type="inferred from homology"/>
<dbReference type="InterPro" id="IPR020568">
    <property type="entry name" value="Ribosomal_Su5_D2-typ_SF"/>
</dbReference>
<feature type="domain" description="Galactokinase N-terminal" evidence="6">
    <location>
        <begin position="55"/>
        <end position="102"/>
    </location>
</feature>
<comment type="similarity">
    <text evidence="1">Belongs to the GHMP kinase family. GalK subfamily.</text>
</comment>
<dbReference type="Pfam" id="PF10509">
    <property type="entry name" value="GalKase_gal_bdg"/>
    <property type="match status" value="1"/>
</dbReference>
<dbReference type="SUPFAM" id="SSF55060">
    <property type="entry name" value="GHMP Kinase, C-terminal domain"/>
    <property type="match status" value="1"/>
</dbReference>
<evidence type="ECO:0000313" key="8">
    <source>
        <dbReference type="Proteomes" id="UP000000332"/>
    </source>
</evidence>
<evidence type="ECO:0000256" key="1">
    <source>
        <dbReference type="ARBA" id="ARBA00006566"/>
    </source>
</evidence>
<dbReference type="InterPro" id="IPR006204">
    <property type="entry name" value="GHMP_kinase_N_dom"/>
</dbReference>
<dbReference type="Gene3D" id="3.30.70.890">
    <property type="entry name" value="GHMP kinase, C-terminal domain"/>
    <property type="match status" value="1"/>
</dbReference>
<dbReference type="EMBL" id="CP002025">
    <property type="protein sequence ID" value="ADK31316.1"/>
    <property type="molecule type" value="Genomic_DNA"/>
</dbReference>
<reference evidence="7 8" key="1">
    <citation type="journal article" date="2010" name="PLoS ONE">
        <title>The complete genome sequence of the pathogenic intestinal spirochete Brachyspira pilosicoli and comparison with other Brachyspira genomes.</title>
        <authorList>
            <person name="Wanchanthuek P."/>
            <person name="Bellgard M.I."/>
            <person name="La T."/>
            <person name="Ryan K."/>
            <person name="Moolhuijzen P."/>
            <person name="Chapman B."/>
            <person name="Black M."/>
            <person name="Schibeci D."/>
            <person name="Hunter A."/>
            <person name="Barrero R."/>
            <person name="Phillips N.D."/>
            <person name="Hampson D.J."/>
        </authorList>
    </citation>
    <scope>NUCLEOTIDE SEQUENCE [LARGE SCALE GENOMIC DNA]</scope>
    <source>
        <strain evidence="8">ATCC BAA-1826 / 95/1000</strain>
    </source>
</reference>
<accession>D8IDU3</accession>
<name>D8IDU3_BRAP9</name>
<dbReference type="GO" id="GO:0005524">
    <property type="term" value="F:ATP binding"/>
    <property type="evidence" value="ECO:0007669"/>
    <property type="project" value="UniProtKB-KW"/>
</dbReference>
<keyword evidence="8" id="KW-1185">Reference proteome</keyword>
<organism evidence="7 8">
    <name type="scientific">Brachyspira pilosicoli (strain ATCC BAA-1826 / 95/1000)</name>
    <dbReference type="NCBI Taxonomy" id="759914"/>
    <lineage>
        <taxon>Bacteria</taxon>
        <taxon>Pseudomonadati</taxon>
        <taxon>Spirochaetota</taxon>
        <taxon>Spirochaetia</taxon>
        <taxon>Brachyspirales</taxon>
        <taxon>Brachyspiraceae</taxon>
        <taxon>Brachyspira</taxon>
    </lineage>
</organism>
<keyword evidence="3 7" id="KW-0808">Transferase</keyword>
<dbReference type="PANTHER" id="PTHR10457">
    <property type="entry name" value="MEVALONATE KINASE/GALACTOKINASE"/>
    <property type="match status" value="1"/>
</dbReference>
<dbReference type="eggNOG" id="COG0153">
    <property type="taxonomic scope" value="Bacteria"/>
</dbReference>
<dbReference type="PANTHER" id="PTHR10457:SF7">
    <property type="entry name" value="GALACTOKINASE-RELATED"/>
    <property type="match status" value="1"/>
</dbReference>
<evidence type="ECO:0000259" key="5">
    <source>
        <dbReference type="Pfam" id="PF00288"/>
    </source>
</evidence>
<dbReference type="Pfam" id="PF00288">
    <property type="entry name" value="GHMP_kinases_N"/>
    <property type="match status" value="1"/>
</dbReference>
<keyword evidence="2" id="KW-0547">Nucleotide-binding</keyword>
<evidence type="ECO:0000256" key="4">
    <source>
        <dbReference type="ARBA" id="ARBA00022840"/>
    </source>
</evidence>
<sequence>MYKLFLGLIFMYKISQLEELLKNNKLDEQFSNIYGADDNTIKEAYIRLTSVLNHFKNIDNSQDIHVFSASGRTELSGNHTDHNNGCVLTASINLDKLAVVSKRNDEKIVIYTDYSDNPNYININELNINKNEYGKSSALIRGVCAGIKEKGYKLGGFTASITNKVLIGSGLSSSASFESLVGEIINALYNEDKISKVDIAKIGQFAENKYFGKPCGLMDQMGCSIGGIMAIDFKDNNNPKLDKVEYDFEKAGYALMIVDAKGDHSSLTNEYAAIREEMNLVARYFSKEVCRDITKQQLLENASNIRKDIGDRAFLRAYHFITENERVVEQINSLKENNIKKYINLMNESGLSSFMYLQNCYSITSSKNMGVALAIAMTKDFLQNDGAVRVHGGGFAGTIQALIPLNRVKEYTDFMDNIFGKGSAMKIRVRQSPVCEI</sequence>
<evidence type="ECO:0000256" key="2">
    <source>
        <dbReference type="ARBA" id="ARBA00022741"/>
    </source>
</evidence>
<dbReference type="GO" id="GO:0004335">
    <property type="term" value="F:galactokinase activity"/>
    <property type="evidence" value="ECO:0007669"/>
    <property type="project" value="InterPro"/>
</dbReference>
<dbReference type="GO" id="GO:0005829">
    <property type="term" value="C:cytosol"/>
    <property type="evidence" value="ECO:0007669"/>
    <property type="project" value="TreeGrafter"/>
</dbReference>
<dbReference type="InterPro" id="IPR006206">
    <property type="entry name" value="Mevalonate/galactokinase"/>
</dbReference>
<dbReference type="InterPro" id="IPR036554">
    <property type="entry name" value="GHMP_kinase_C_sf"/>
</dbReference>
<dbReference type="HOGENOM" id="CLU_017814_8_0_12"/>
<feature type="domain" description="GHMP kinase N-terminal" evidence="5">
    <location>
        <begin position="141"/>
        <end position="227"/>
    </location>
</feature>
<protein>
    <submittedName>
        <fullName evidence="7">Galactokinase</fullName>
    </submittedName>
</protein>
<dbReference type="InterPro" id="IPR019539">
    <property type="entry name" value="GalKase_N"/>
</dbReference>
<dbReference type="Proteomes" id="UP000000332">
    <property type="component" value="Chromosome"/>
</dbReference>
<evidence type="ECO:0000259" key="6">
    <source>
        <dbReference type="Pfam" id="PF10509"/>
    </source>
</evidence>
<dbReference type="SUPFAM" id="SSF54211">
    <property type="entry name" value="Ribosomal protein S5 domain 2-like"/>
    <property type="match status" value="1"/>
</dbReference>
<dbReference type="InterPro" id="IPR014721">
    <property type="entry name" value="Ribsml_uS5_D2-typ_fold_subgr"/>
</dbReference>
<keyword evidence="4" id="KW-0067">ATP-binding</keyword>
<dbReference type="GO" id="GO:0006012">
    <property type="term" value="P:galactose metabolic process"/>
    <property type="evidence" value="ECO:0007669"/>
    <property type="project" value="InterPro"/>
</dbReference>
<dbReference type="STRING" id="759914.BP951000_1328"/>
<dbReference type="InParanoid" id="D8IDU3"/>
<dbReference type="KEGG" id="bpo:BP951000_1328"/>